<evidence type="ECO:0000256" key="6">
    <source>
        <dbReference type="ARBA" id="ARBA00023002"/>
    </source>
</evidence>
<comment type="pathway">
    <text evidence="2">Secondary metabolite biosynthesis.</text>
</comment>
<sequence length="516" mass="57933">MPSSELLAVAIVLLSGFFVFKRRKWNARSRGLPPPPSPKGLPFIGNALDVPTKYEWEVYRRWGDELGSDIVSASALGFSVVVLNKRQLAIELLEGQSAITSSRPNAPMACDLMGWSYILPLVPYGDEFRSKRKLFHQHFHSGNTSLYRAGIHQNLPHLLTRLLEDPQDFRQSNTLFMAGTLLKITYGVDDKESTRYYIQLFEEALAPIIRAAIPGSFLVDIFPVLKYVPEWFPGAGFKREAREALALSKRFADEPLNDALKRMNAGTVETSFISEAHSSAESQGALDANAFRDIRDIAASLFSAGTETTLSSLDYFYLAMTLFPKAQERAHKELDAVLKGERLADFNDKPDLPYITAIVKEVLRWQPVVPLGVAHFSTEDCVFKGYFIPKNTIIMANQWAMLRDDAEYPEPEMFKPERFLTPDGQLDGLAPDSESIAFGFGRRICPGDHIATSTLFMAIASILTLFDIKKLQDFDPEREVRLGINRCPTDFRCEIKPRLKNAHALIQAHALQHSST</sequence>
<dbReference type="CDD" id="cd11065">
    <property type="entry name" value="CYP64-like"/>
    <property type="match status" value="1"/>
</dbReference>
<organism evidence="11 12">
    <name type="scientific">Coprinopsis marcescibilis</name>
    <name type="common">Agaric fungus</name>
    <name type="synonym">Psathyrella marcescibilis</name>
    <dbReference type="NCBI Taxonomy" id="230819"/>
    <lineage>
        <taxon>Eukaryota</taxon>
        <taxon>Fungi</taxon>
        <taxon>Dikarya</taxon>
        <taxon>Basidiomycota</taxon>
        <taxon>Agaricomycotina</taxon>
        <taxon>Agaricomycetes</taxon>
        <taxon>Agaricomycetidae</taxon>
        <taxon>Agaricales</taxon>
        <taxon>Agaricineae</taxon>
        <taxon>Psathyrellaceae</taxon>
        <taxon>Coprinopsis</taxon>
    </lineage>
</organism>
<evidence type="ECO:0000256" key="1">
    <source>
        <dbReference type="ARBA" id="ARBA00001971"/>
    </source>
</evidence>
<dbReference type="PRINTS" id="PR00385">
    <property type="entry name" value="P450"/>
</dbReference>
<evidence type="ECO:0000256" key="4">
    <source>
        <dbReference type="ARBA" id="ARBA00022617"/>
    </source>
</evidence>
<evidence type="ECO:0000256" key="10">
    <source>
        <dbReference type="RuleBase" id="RU000461"/>
    </source>
</evidence>
<reference evidence="11 12" key="1">
    <citation type="journal article" date="2019" name="Nat. Ecol. Evol.">
        <title>Megaphylogeny resolves global patterns of mushroom evolution.</title>
        <authorList>
            <person name="Varga T."/>
            <person name="Krizsan K."/>
            <person name="Foldi C."/>
            <person name="Dima B."/>
            <person name="Sanchez-Garcia M."/>
            <person name="Sanchez-Ramirez S."/>
            <person name="Szollosi G.J."/>
            <person name="Szarkandi J.G."/>
            <person name="Papp V."/>
            <person name="Albert L."/>
            <person name="Andreopoulos W."/>
            <person name="Angelini C."/>
            <person name="Antonin V."/>
            <person name="Barry K.W."/>
            <person name="Bougher N.L."/>
            <person name="Buchanan P."/>
            <person name="Buyck B."/>
            <person name="Bense V."/>
            <person name="Catcheside P."/>
            <person name="Chovatia M."/>
            <person name="Cooper J."/>
            <person name="Damon W."/>
            <person name="Desjardin D."/>
            <person name="Finy P."/>
            <person name="Geml J."/>
            <person name="Haridas S."/>
            <person name="Hughes K."/>
            <person name="Justo A."/>
            <person name="Karasinski D."/>
            <person name="Kautmanova I."/>
            <person name="Kiss B."/>
            <person name="Kocsube S."/>
            <person name="Kotiranta H."/>
            <person name="LaButti K.M."/>
            <person name="Lechner B.E."/>
            <person name="Liimatainen K."/>
            <person name="Lipzen A."/>
            <person name="Lukacs Z."/>
            <person name="Mihaltcheva S."/>
            <person name="Morgado L.N."/>
            <person name="Niskanen T."/>
            <person name="Noordeloos M.E."/>
            <person name="Ohm R.A."/>
            <person name="Ortiz-Santana B."/>
            <person name="Ovrebo C."/>
            <person name="Racz N."/>
            <person name="Riley R."/>
            <person name="Savchenko A."/>
            <person name="Shiryaev A."/>
            <person name="Soop K."/>
            <person name="Spirin V."/>
            <person name="Szebenyi C."/>
            <person name="Tomsovsky M."/>
            <person name="Tulloss R.E."/>
            <person name="Uehling J."/>
            <person name="Grigoriev I.V."/>
            <person name="Vagvolgyi C."/>
            <person name="Papp T."/>
            <person name="Martin F.M."/>
            <person name="Miettinen O."/>
            <person name="Hibbett D.S."/>
            <person name="Nagy L.G."/>
        </authorList>
    </citation>
    <scope>NUCLEOTIDE SEQUENCE [LARGE SCALE GENOMIC DNA]</scope>
    <source>
        <strain evidence="11 12">CBS 121175</strain>
    </source>
</reference>
<evidence type="ECO:0000313" key="12">
    <source>
        <dbReference type="Proteomes" id="UP000307440"/>
    </source>
</evidence>
<dbReference type="STRING" id="230819.A0A5C3KX47"/>
<dbReference type="InterPro" id="IPR001128">
    <property type="entry name" value="Cyt_P450"/>
</dbReference>
<dbReference type="Pfam" id="PF00067">
    <property type="entry name" value="p450"/>
    <property type="match status" value="1"/>
</dbReference>
<dbReference type="GO" id="GO:0016705">
    <property type="term" value="F:oxidoreductase activity, acting on paired donors, with incorporation or reduction of molecular oxygen"/>
    <property type="evidence" value="ECO:0007669"/>
    <property type="project" value="InterPro"/>
</dbReference>
<dbReference type="GO" id="GO:0005506">
    <property type="term" value="F:iron ion binding"/>
    <property type="evidence" value="ECO:0007669"/>
    <property type="project" value="InterPro"/>
</dbReference>
<dbReference type="OrthoDB" id="2214136at2759"/>
<dbReference type="GO" id="GO:0020037">
    <property type="term" value="F:heme binding"/>
    <property type="evidence" value="ECO:0007669"/>
    <property type="project" value="InterPro"/>
</dbReference>
<dbReference type="EMBL" id="ML210194">
    <property type="protein sequence ID" value="TFK24835.1"/>
    <property type="molecule type" value="Genomic_DNA"/>
</dbReference>
<evidence type="ECO:0000256" key="7">
    <source>
        <dbReference type="ARBA" id="ARBA00023004"/>
    </source>
</evidence>
<evidence type="ECO:0000313" key="11">
    <source>
        <dbReference type="EMBL" id="TFK24835.1"/>
    </source>
</evidence>
<name>A0A5C3KX47_COPMA</name>
<evidence type="ECO:0000256" key="8">
    <source>
        <dbReference type="ARBA" id="ARBA00023033"/>
    </source>
</evidence>
<evidence type="ECO:0000256" key="9">
    <source>
        <dbReference type="PIRSR" id="PIRSR602401-1"/>
    </source>
</evidence>
<keyword evidence="5 9" id="KW-0479">Metal-binding</keyword>
<dbReference type="InterPro" id="IPR050364">
    <property type="entry name" value="Cytochrome_P450_fung"/>
</dbReference>
<keyword evidence="8 10" id="KW-0503">Monooxygenase</keyword>
<evidence type="ECO:0000256" key="3">
    <source>
        <dbReference type="ARBA" id="ARBA00010617"/>
    </source>
</evidence>
<dbReference type="InterPro" id="IPR002401">
    <property type="entry name" value="Cyt_P450_E_grp-I"/>
</dbReference>
<keyword evidence="12" id="KW-1185">Reference proteome</keyword>
<keyword evidence="7 9" id="KW-0408">Iron</keyword>
<dbReference type="AlphaFoldDB" id="A0A5C3KX47"/>
<dbReference type="GO" id="GO:0004497">
    <property type="term" value="F:monooxygenase activity"/>
    <property type="evidence" value="ECO:0007669"/>
    <property type="project" value="UniProtKB-KW"/>
</dbReference>
<feature type="binding site" description="axial binding residue" evidence="9">
    <location>
        <position position="445"/>
    </location>
    <ligand>
        <name>heme</name>
        <dbReference type="ChEBI" id="CHEBI:30413"/>
    </ligand>
    <ligandPart>
        <name>Fe</name>
        <dbReference type="ChEBI" id="CHEBI:18248"/>
    </ligandPart>
</feature>
<dbReference type="Gene3D" id="1.10.630.10">
    <property type="entry name" value="Cytochrome P450"/>
    <property type="match status" value="1"/>
</dbReference>
<dbReference type="PANTHER" id="PTHR46300:SF7">
    <property type="entry name" value="P450, PUTATIVE (EUROFUNG)-RELATED"/>
    <property type="match status" value="1"/>
</dbReference>
<accession>A0A5C3KX47</accession>
<evidence type="ECO:0000256" key="5">
    <source>
        <dbReference type="ARBA" id="ARBA00022723"/>
    </source>
</evidence>
<dbReference type="InterPro" id="IPR036396">
    <property type="entry name" value="Cyt_P450_sf"/>
</dbReference>
<dbReference type="PRINTS" id="PR00463">
    <property type="entry name" value="EP450I"/>
</dbReference>
<protein>
    <submittedName>
        <fullName evidence="11">Cytochrome P450</fullName>
    </submittedName>
</protein>
<dbReference type="PANTHER" id="PTHR46300">
    <property type="entry name" value="P450, PUTATIVE (EUROFUNG)-RELATED-RELATED"/>
    <property type="match status" value="1"/>
</dbReference>
<comment type="similarity">
    <text evidence="3 10">Belongs to the cytochrome P450 family.</text>
</comment>
<keyword evidence="6 10" id="KW-0560">Oxidoreductase</keyword>
<evidence type="ECO:0000256" key="2">
    <source>
        <dbReference type="ARBA" id="ARBA00005179"/>
    </source>
</evidence>
<dbReference type="Proteomes" id="UP000307440">
    <property type="component" value="Unassembled WGS sequence"/>
</dbReference>
<dbReference type="SUPFAM" id="SSF48264">
    <property type="entry name" value="Cytochrome P450"/>
    <property type="match status" value="1"/>
</dbReference>
<keyword evidence="4 9" id="KW-0349">Heme</keyword>
<comment type="cofactor">
    <cofactor evidence="1 9">
        <name>heme</name>
        <dbReference type="ChEBI" id="CHEBI:30413"/>
    </cofactor>
</comment>
<proteinExistence type="inferred from homology"/>
<dbReference type="InterPro" id="IPR017972">
    <property type="entry name" value="Cyt_P450_CS"/>
</dbReference>
<gene>
    <name evidence="11" type="ORF">FA15DRAFT_640644</name>
</gene>
<dbReference type="PROSITE" id="PS00086">
    <property type="entry name" value="CYTOCHROME_P450"/>
    <property type="match status" value="1"/>
</dbReference>